<dbReference type="InterPro" id="IPR037274">
    <property type="entry name" value="Znf_CHY_sf"/>
</dbReference>
<evidence type="ECO:0000256" key="4">
    <source>
        <dbReference type="PROSITE-ProRule" id="PRU00601"/>
    </source>
</evidence>
<dbReference type="PANTHER" id="PTHR21319:SF53">
    <property type="entry name" value="RING FINGER AND CHY ZINC FINGER DOMAIN-CONTAINING PROTEIN 1"/>
    <property type="match status" value="1"/>
</dbReference>
<dbReference type="Pfam" id="PF14599">
    <property type="entry name" value="zinc_ribbon_6"/>
    <property type="match status" value="1"/>
</dbReference>
<dbReference type="GO" id="GO:0016567">
    <property type="term" value="P:protein ubiquitination"/>
    <property type="evidence" value="ECO:0007669"/>
    <property type="project" value="TreeGrafter"/>
</dbReference>
<proteinExistence type="evidence at transcript level"/>
<dbReference type="Gene3D" id="3.30.40.10">
    <property type="entry name" value="Zinc/RING finger domain, C3HC4 (zinc finger)"/>
    <property type="match status" value="1"/>
</dbReference>
<protein>
    <recommendedName>
        <fullName evidence="9">CHY-type domain-containing protein</fullName>
    </recommendedName>
</protein>
<evidence type="ECO:0008006" key="9">
    <source>
        <dbReference type="Google" id="ProtNLM"/>
    </source>
</evidence>
<dbReference type="Pfam" id="PF13639">
    <property type="entry name" value="zf-RING_2"/>
    <property type="match status" value="1"/>
</dbReference>
<evidence type="ECO:0000256" key="2">
    <source>
        <dbReference type="ARBA" id="ARBA00022771"/>
    </source>
</evidence>
<dbReference type="PROSITE" id="PS51270">
    <property type="entry name" value="ZF_CTCHY"/>
    <property type="match status" value="1"/>
</dbReference>
<dbReference type="Pfam" id="PF05495">
    <property type="entry name" value="zf-CHY"/>
    <property type="match status" value="1"/>
</dbReference>
<organism evidence="8">
    <name type="scientific">Picea sitchensis</name>
    <name type="common">Sitka spruce</name>
    <name type="synonym">Pinus sitchensis</name>
    <dbReference type="NCBI Taxonomy" id="3332"/>
    <lineage>
        <taxon>Eukaryota</taxon>
        <taxon>Viridiplantae</taxon>
        <taxon>Streptophyta</taxon>
        <taxon>Embryophyta</taxon>
        <taxon>Tracheophyta</taxon>
        <taxon>Spermatophyta</taxon>
        <taxon>Pinopsida</taxon>
        <taxon>Pinidae</taxon>
        <taxon>Conifers I</taxon>
        <taxon>Pinales</taxon>
        <taxon>Pinaceae</taxon>
        <taxon>Picea</taxon>
    </lineage>
</organism>
<feature type="domain" description="CTCHY-type" evidence="7">
    <location>
        <begin position="96"/>
        <end position="160"/>
    </location>
</feature>
<dbReference type="InterPro" id="IPR001841">
    <property type="entry name" value="Znf_RING"/>
</dbReference>
<sequence length="273" mass="31489">MEGGVVFGAVQNPLDRLNTGKMEHGCDHYRRRCRIRAPCCNEIYDCRHCHNEAMSHLKDPKQRHELPRYKVERVICSLCDTEQNVNQVCENCGVKMGEYFCSKCKFFDDDISKKQYHCDDCGICRVGGRDNFFHCQKCGCCYTVGLQKAHSCVENSMRHNCPVCFEYLFDSLKPIAVLRCGHTMHGDCLSEMQMHSQYSCPMCSKSVCDMSLIWEQLDQEIAATPMPNDYQDKMVWILCNDCDTFSEVQFHIVAQKCLKCKSYNTRQTRGPGQ</sequence>
<dbReference type="PROSITE" id="PS50089">
    <property type="entry name" value="ZF_RING_2"/>
    <property type="match status" value="1"/>
</dbReference>
<dbReference type="InterPro" id="IPR017921">
    <property type="entry name" value="Znf_CTCHY"/>
</dbReference>
<feature type="domain" description="CHY-type" evidence="6">
    <location>
        <begin position="19"/>
        <end position="94"/>
    </location>
</feature>
<reference evidence="8" key="1">
    <citation type="submission" date="2010-04" db="EMBL/GenBank/DDBJ databases">
        <authorList>
            <person name="Reid K.E."/>
            <person name="Liao N."/>
            <person name="Chan S."/>
            <person name="Docking R."/>
            <person name="Taylor G."/>
            <person name="Moore R."/>
            <person name="Mayo M."/>
            <person name="Munro S."/>
            <person name="King J."/>
            <person name="Yanchuk A."/>
            <person name="Holt R."/>
            <person name="Jones S."/>
            <person name="Marra M."/>
            <person name="Ritland C.E."/>
            <person name="Ritland K."/>
            <person name="Bohlmann J."/>
        </authorList>
    </citation>
    <scope>NUCLEOTIDE SEQUENCE</scope>
    <source>
        <tissue evidence="8">Bud</tissue>
    </source>
</reference>
<dbReference type="PROSITE" id="PS51266">
    <property type="entry name" value="ZF_CHY"/>
    <property type="match status" value="1"/>
</dbReference>
<accession>D5A9X0</accession>
<dbReference type="SUPFAM" id="SSF57850">
    <property type="entry name" value="RING/U-box"/>
    <property type="match status" value="1"/>
</dbReference>
<keyword evidence="2 4" id="KW-0863">Zinc-finger</keyword>
<dbReference type="PANTHER" id="PTHR21319">
    <property type="entry name" value="RING FINGER AND CHY ZINC FINGER DOMAIN-CONTAINING PROTEIN 1"/>
    <property type="match status" value="1"/>
</dbReference>
<evidence type="ECO:0000259" key="5">
    <source>
        <dbReference type="PROSITE" id="PS50089"/>
    </source>
</evidence>
<dbReference type="InterPro" id="IPR037275">
    <property type="entry name" value="Znf_CTCHY_sf"/>
</dbReference>
<evidence type="ECO:0000313" key="8">
    <source>
        <dbReference type="EMBL" id="ADE76339.1"/>
    </source>
</evidence>
<dbReference type="SUPFAM" id="SSF161245">
    <property type="entry name" value="Zinc hairpin stack"/>
    <property type="match status" value="1"/>
</dbReference>
<evidence type="ECO:0000259" key="6">
    <source>
        <dbReference type="PROSITE" id="PS51266"/>
    </source>
</evidence>
<keyword evidence="3" id="KW-0862">Zinc</keyword>
<dbReference type="GO" id="GO:0061630">
    <property type="term" value="F:ubiquitin protein ligase activity"/>
    <property type="evidence" value="ECO:0007669"/>
    <property type="project" value="TreeGrafter"/>
</dbReference>
<dbReference type="GO" id="GO:0008270">
    <property type="term" value="F:zinc ion binding"/>
    <property type="evidence" value="ECO:0007669"/>
    <property type="project" value="UniProtKB-KW"/>
</dbReference>
<dbReference type="CDD" id="cd16464">
    <property type="entry name" value="RING-H2_Pirh2-like"/>
    <property type="match status" value="1"/>
</dbReference>
<evidence type="ECO:0000259" key="7">
    <source>
        <dbReference type="PROSITE" id="PS51270"/>
    </source>
</evidence>
<evidence type="ECO:0000256" key="1">
    <source>
        <dbReference type="ARBA" id="ARBA00022723"/>
    </source>
</evidence>
<dbReference type="SMART" id="SM00184">
    <property type="entry name" value="RING"/>
    <property type="match status" value="1"/>
</dbReference>
<keyword evidence="1" id="KW-0479">Metal-binding</keyword>
<name>D5A9X0_PICSI</name>
<dbReference type="InterPro" id="IPR039512">
    <property type="entry name" value="RCHY1_zinc-ribbon"/>
</dbReference>
<dbReference type="InterPro" id="IPR013083">
    <property type="entry name" value="Znf_RING/FYVE/PHD"/>
</dbReference>
<evidence type="ECO:0000256" key="3">
    <source>
        <dbReference type="ARBA" id="ARBA00022833"/>
    </source>
</evidence>
<dbReference type="GO" id="GO:0006511">
    <property type="term" value="P:ubiquitin-dependent protein catabolic process"/>
    <property type="evidence" value="ECO:0007669"/>
    <property type="project" value="TreeGrafter"/>
</dbReference>
<dbReference type="GO" id="GO:0005634">
    <property type="term" value="C:nucleus"/>
    <property type="evidence" value="ECO:0007669"/>
    <property type="project" value="TreeGrafter"/>
</dbReference>
<feature type="domain" description="RING-type" evidence="5">
    <location>
        <begin position="161"/>
        <end position="204"/>
    </location>
</feature>
<dbReference type="SUPFAM" id="SSF161219">
    <property type="entry name" value="CHY zinc finger-like"/>
    <property type="match status" value="1"/>
</dbReference>
<dbReference type="Gene3D" id="2.20.28.10">
    <property type="match status" value="1"/>
</dbReference>
<dbReference type="AlphaFoldDB" id="D5A9X0"/>
<dbReference type="EMBL" id="BT122993">
    <property type="protein sequence ID" value="ADE76339.1"/>
    <property type="molecule type" value="mRNA"/>
</dbReference>
<dbReference type="InterPro" id="IPR008913">
    <property type="entry name" value="Znf_CHY"/>
</dbReference>